<dbReference type="EMBL" id="FNCY01000011">
    <property type="protein sequence ID" value="SDH96026.1"/>
    <property type="molecule type" value="Genomic_DNA"/>
</dbReference>
<gene>
    <name evidence="6" type="ORF">SAMN05660652_02592</name>
</gene>
<feature type="domain" description="Hemerythrin-like" evidence="5">
    <location>
        <begin position="15"/>
        <end position="128"/>
    </location>
</feature>
<evidence type="ECO:0000259" key="5">
    <source>
        <dbReference type="Pfam" id="PF01814"/>
    </source>
</evidence>
<reference evidence="6 7" key="1">
    <citation type="submission" date="2016-10" db="EMBL/GenBank/DDBJ databases">
        <authorList>
            <person name="de Groot N.N."/>
        </authorList>
    </citation>
    <scope>NUCLEOTIDE SEQUENCE [LARGE SCALE GENOMIC DNA]</scope>
    <source>
        <strain evidence="6 7">DSM 5885</strain>
    </source>
</reference>
<organism evidence="6 7">
    <name type="scientific">Propionivibrio dicarboxylicus</name>
    <dbReference type="NCBI Taxonomy" id="83767"/>
    <lineage>
        <taxon>Bacteria</taxon>
        <taxon>Pseudomonadati</taxon>
        <taxon>Pseudomonadota</taxon>
        <taxon>Betaproteobacteria</taxon>
        <taxon>Rhodocyclales</taxon>
        <taxon>Rhodocyclaceae</taxon>
        <taxon>Propionivibrio</taxon>
    </lineage>
</organism>
<keyword evidence="7" id="KW-1185">Reference proteome</keyword>
<proteinExistence type="inferred from homology"/>
<keyword evidence="3" id="KW-0479">Metal-binding</keyword>
<accession>A0A1G8GNZ7</accession>
<dbReference type="NCBIfam" id="NF033749">
    <property type="entry name" value="bact_hemeryth"/>
    <property type="match status" value="1"/>
</dbReference>
<dbReference type="InterPro" id="IPR035938">
    <property type="entry name" value="Hemerythrin-like_sf"/>
</dbReference>
<dbReference type="AlphaFoldDB" id="A0A1G8GNZ7"/>
<keyword evidence="2" id="KW-0561">Oxygen transport</keyword>
<dbReference type="OrthoDB" id="5296936at2"/>
<evidence type="ECO:0000256" key="2">
    <source>
        <dbReference type="ARBA" id="ARBA00022621"/>
    </source>
</evidence>
<dbReference type="Pfam" id="PF01814">
    <property type="entry name" value="Hemerythrin"/>
    <property type="match status" value="1"/>
</dbReference>
<dbReference type="SUPFAM" id="SSF47188">
    <property type="entry name" value="Hemerythrin-like"/>
    <property type="match status" value="1"/>
</dbReference>
<dbReference type="InterPro" id="IPR016131">
    <property type="entry name" value="Haemerythrin_Fe_BS"/>
</dbReference>
<keyword evidence="2" id="KW-0813">Transport</keyword>
<dbReference type="CDD" id="cd12107">
    <property type="entry name" value="Hemerythrin"/>
    <property type="match status" value="1"/>
</dbReference>
<dbReference type="InterPro" id="IPR050669">
    <property type="entry name" value="Hemerythrin"/>
</dbReference>
<dbReference type="InterPro" id="IPR012312">
    <property type="entry name" value="Hemerythrin-like"/>
</dbReference>
<dbReference type="NCBIfam" id="TIGR02481">
    <property type="entry name" value="hemeryth_dom"/>
    <property type="match status" value="1"/>
</dbReference>
<evidence type="ECO:0000313" key="7">
    <source>
        <dbReference type="Proteomes" id="UP000198607"/>
    </source>
</evidence>
<dbReference type="GO" id="GO:0005344">
    <property type="term" value="F:oxygen carrier activity"/>
    <property type="evidence" value="ECO:0007669"/>
    <property type="project" value="UniProtKB-KW"/>
</dbReference>
<dbReference type="Gene3D" id="1.20.120.50">
    <property type="entry name" value="Hemerythrin-like"/>
    <property type="match status" value="1"/>
</dbReference>
<dbReference type="PANTHER" id="PTHR37164:SF1">
    <property type="entry name" value="BACTERIOHEMERYTHRIN"/>
    <property type="match status" value="1"/>
</dbReference>
<evidence type="ECO:0000313" key="6">
    <source>
        <dbReference type="EMBL" id="SDH96026.1"/>
    </source>
</evidence>
<dbReference type="PROSITE" id="PS00550">
    <property type="entry name" value="HEMERYTHRINS"/>
    <property type="match status" value="1"/>
</dbReference>
<dbReference type="Proteomes" id="UP000198607">
    <property type="component" value="Unassembled WGS sequence"/>
</dbReference>
<protein>
    <submittedName>
        <fullName evidence="6">Hemerythrin</fullName>
    </submittedName>
</protein>
<keyword evidence="4" id="KW-0408">Iron</keyword>
<dbReference type="STRING" id="83767.SAMN05660652_02592"/>
<sequence length="137" mass="15444">MTALTDSLKDTLSVGIKQIDDEHAQLFVCLDRLMLSVNTRKGERTSTEVLASLQAYAETHFRSEEALMASYAFPGLEPHRREHQTFVDAILRFQRLADDPQANTPQQMTAYLMQWLMAHIQRSDKALAAHIRAGGGE</sequence>
<comment type="similarity">
    <text evidence="1">Belongs to the hemerythrin family.</text>
</comment>
<evidence type="ECO:0000256" key="4">
    <source>
        <dbReference type="ARBA" id="ARBA00023004"/>
    </source>
</evidence>
<dbReference type="InterPro" id="IPR012827">
    <property type="entry name" value="Hemerythrin_metal-bd"/>
</dbReference>
<dbReference type="GO" id="GO:0046872">
    <property type="term" value="F:metal ion binding"/>
    <property type="evidence" value="ECO:0007669"/>
    <property type="project" value="UniProtKB-KW"/>
</dbReference>
<dbReference type="PANTHER" id="PTHR37164">
    <property type="entry name" value="BACTERIOHEMERYTHRIN"/>
    <property type="match status" value="1"/>
</dbReference>
<name>A0A1G8GNZ7_9RHOO</name>
<dbReference type="RefSeq" id="WP_091938335.1">
    <property type="nucleotide sequence ID" value="NZ_FNCY01000011.1"/>
</dbReference>
<evidence type="ECO:0000256" key="1">
    <source>
        <dbReference type="ARBA" id="ARBA00010587"/>
    </source>
</evidence>
<evidence type="ECO:0000256" key="3">
    <source>
        <dbReference type="ARBA" id="ARBA00022723"/>
    </source>
</evidence>